<gene>
    <name evidence="1" type="ordered locus">P700755_003853</name>
</gene>
<dbReference type="EMBL" id="CP003879">
    <property type="protein sequence ID" value="AFU70427.1"/>
    <property type="molecule type" value="Genomic_DNA"/>
</dbReference>
<reference evidence="1" key="2">
    <citation type="submission" date="2012-09" db="EMBL/GenBank/DDBJ databases">
        <title>The complete sequence of Psychroflexus torquis an extreme psychrophile from sea-ice that is stimulated by light.</title>
        <authorList>
            <person name="Feng S."/>
            <person name="Powell S.M."/>
            <person name="Bowman J.P."/>
        </authorList>
    </citation>
    <scope>NUCLEOTIDE SEQUENCE [LARGE SCALE GENOMIC DNA]</scope>
    <source>
        <strain evidence="1">ATCC 700755</strain>
    </source>
</reference>
<dbReference type="HOGENOM" id="CLU_2438602_0_0_10"/>
<reference evidence="1" key="1">
    <citation type="submission" date="2006-03" db="EMBL/GenBank/DDBJ databases">
        <authorList>
            <person name="Bowman J."/>
            <person name="Ferriera S."/>
            <person name="Johnson J."/>
            <person name="Kravitz S."/>
            <person name="Halpern A."/>
            <person name="Remington K."/>
            <person name="Beeson K."/>
            <person name="Tran B."/>
            <person name="Rogers Y.-H."/>
            <person name="Friedman R."/>
            <person name="Venter J.C."/>
        </authorList>
    </citation>
    <scope>NUCLEOTIDE SEQUENCE [LARGE SCALE GENOMIC DNA]</scope>
    <source>
        <strain evidence="1">ATCC 700755</strain>
    </source>
</reference>
<keyword evidence="2" id="KW-1185">Reference proteome</keyword>
<evidence type="ECO:0000313" key="2">
    <source>
        <dbReference type="Proteomes" id="UP000008514"/>
    </source>
</evidence>
<accession>K4IIP1</accession>
<dbReference type="OrthoDB" id="1449554at2"/>
<dbReference type="eggNOG" id="ENOG5032H4S">
    <property type="taxonomic scope" value="Bacteria"/>
</dbReference>
<dbReference type="STRING" id="313595.P700755_003853"/>
<dbReference type="Proteomes" id="UP000008514">
    <property type="component" value="Chromosome"/>
</dbReference>
<protein>
    <submittedName>
        <fullName evidence="1">Uncharacterized protein</fullName>
    </submittedName>
</protein>
<sequence>MVLTTSVVNTHALSHLFDDDISSVEQCETCDQFIVTHSNDVQFISPILDVDIQNSFEYLTITPSIIDISLTIILMPSGEYYNKPPPSLLV</sequence>
<proteinExistence type="predicted"/>
<evidence type="ECO:0000313" key="1">
    <source>
        <dbReference type="EMBL" id="AFU70427.1"/>
    </source>
</evidence>
<organism evidence="1 2">
    <name type="scientific">Psychroflexus torquis (strain ATCC 700755 / CIP 106069 / ACAM 623)</name>
    <dbReference type="NCBI Taxonomy" id="313595"/>
    <lineage>
        <taxon>Bacteria</taxon>
        <taxon>Pseudomonadati</taxon>
        <taxon>Bacteroidota</taxon>
        <taxon>Flavobacteriia</taxon>
        <taxon>Flavobacteriales</taxon>
        <taxon>Flavobacteriaceae</taxon>
        <taxon>Psychroflexus</taxon>
    </lineage>
</organism>
<name>K4IIP1_PSYTT</name>
<dbReference type="KEGG" id="ptq:P700755_003853"/>
<dbReference type="AlphaFoldDB" id="K4IIP1"/>